<dbReference type="PANTHER" id="PTHR21593:SF36">
    <property type="entry name" value="DUF148 DOMAIN-CONTAINING PROTEIN-RELATED"/>
    <property type="match status" value="1"/>
</dbReference>
<feature type="coiled-coil region" evidence="1">
    <location>
        <begin position="77"/>
        <end position="104"/>
    </location>
</feature>
<dbReference type="InterPro" id="IPR052823">
    <property type="entry name" value="SXP/RAL-2_related"/>
</dbReference>
<feature type="region of interest" description="Disordered" evidence="2">
    <location>
        <begin position="154"/>
        <end position="214"/>
    </location>
</feature>
<dbReference type="AlphaFoldDB" id="A0A914C9U0"/>
<organism evidence="5 6">
    <name type="scientific">Acrobeloides nanus</name>
    <dbReference type="NCBI Taxonomy" id="290746"/>
    <lineage>
        <taxon>Eukaryota</taxon>
        <taxon>Metazoa</taxon>
        <taxon>Ecdysozoa</taxon>
        <taxon>Nematoda</taxon>
        <taxon>Chromadorea</taxon>
        <taxon>Rhabditida</taxon>
        <taxon>Tylenchina</taxon>
        <taxon>Cephalobomorpha</taxon>
        <taxon>Cephaloboidea</taxon>
        <taxon>Cephalobidae</taxon>
        <taxon>Acrobeloides</taxon>
    </lineage>
</organism>
<proteinExistence type="predicted"/>
<accession>A0A914C9U0</accession>
<name>A0A914C9U0_9BILA</name>
<dbReference type="Proteomes" id="UP000887540">
    <property type="component" value="Unplaced"/>
</dbReference>
<evidence type="ECO:0000256" key="1">
    <source>
        <dbReference type="SAM" id="Coils"/>
    </source>
</evidence>
<dbReference type="Pfam" id="PF02520">
    <property type="entry name" value="ANIS5_cation-bd"/>
    <property type="match status" value="1"/>
</dbReference>
<feature type="compositionally biased region" description="Gly residues" evidence="2">
    <location>
        <begin position="163"/>
        <end position="176"/>
    </location>
</feature>
<feature type="chain" id="PRO_5036697199" evidence="3">
    <location>
        <begin position="22"/>
        <end position="214"/>
    </location>
</feature>
<evidence type="ECO:0000256" key="3">
    <source>
        <dbReference type="SAM" id="SignalP"/>
    </source>
</evidence>
<feature type="signal peptide" evidence="3">
    <location>
        <begin position="1"/>
        <end position="21"/>
    </location>
</feature>
<evidence type="ECO:0000256" key="2">
    <source>
        <dbReference type="SAM" id="MobiDB-lite"/>
    </source>
</evidence>
<dbReference type="PANTHER" id="PTHR21593">
    <property type="entry name" value="PRION-LIKE- Q/N-RICH -DOMAIN-BEARING PROTEIN PROTEIN"/>
    <property type="match status" value="1"/>
</dbReference>
<evidence type="ECO:0000313" key="5">
    <source>
        <dbReference type="Proteomes" id="UP000887540"/>
    </source>
</evidence>
<evidence type="ECO:0000313" key="6">
    <source>
        <dbReference type="WBParaSite" id="ACRNAN_Path_646.g2415.t1"/>
    </source>
</evidence>
<dbReference type="WBParaSite" id="ACRNAN_Path_646.g2415.t1">
    <property type="protein sequence ID" value="ACRNAN_Path_646.g2415.t1"/>
    <property type="gene ID" value="ACRNAN_Path_646.g2415"/>
</dbReference>
<keyword evidence="1" id="KW-0175">Coiled coil</keyword>
<reference evidence="6" key="1">
    <citation type="submission" date="2022-11" db="UniProtKB">
        <authorList>
            <consortium name="WormBaseParasite"/>
        </authorList>
    </citation>
    <scope>IDENTIFICATION</scope>
</reference>
<keyword evidence="5" id="KW-1185">Reference proteome</keyword>
<feature type="compositionally biased region" description="Acidic residues" evidence="2">
    <location>
        <begin position="203"/>
        <end position="214"/>
    </location>
</feature>
<dbReference type="InterPro" id="IPR003677">
    <property type="entry name" value="ANIS5_cation-bd"/>
</dbReference>
<evidence type="ECO:0000259" key="4">
    <source>
        <dbReference type="Pfam" id="PF02520"/>
    </source>
</evidence>
<feature type="domain" description="SXP/RAL-2 family protein Ani s 5-like cation-binding" evidence="4">
    <location>
        <begin position="44"/>
        <end position="143"/>
    </location>
</feature>
<protein>
    <submittedName>
        <fullName evidence="6">SXP/RAL-2 family protein Ani s 5-like cation-binding domain-containing protein</fullName>
    </submittedName>
</protein>
<keyword evidence="3" id="KW-0732">Signal</keyword>
<sequence length="214" mass="23686">MHKILILSAVICIAYLPSILSIPTTGTCYGCSFVNNLGLDKRTKDRFRIILRDKSLTKREMDDQIEDLIKTQSPRIKEKFRTMKDNYEQKEAELRRKIQLAAEKLSPEARAAVQRMQAVSSNKDLTVDESNEKIKEIRRALSPKIRKELADGFKGIAPAPRGGNVGGRGRGNGNSGRGEQTRGAGTGEGCKKCGTGGKFQFNDDIDQIDSGENL</sequence>